<sequence>MTTIREKKKVPEFGLTYKKAENFSEWYQQLVIKSELLEYYDIKGCFIMRPWSYFIWSVVKESFTRDITKMGVDECYFPLLVTKDALEKEANHIENFAPELAWITKCGENDIEPVAIRPTSEAVMYPYFKKWLFSHRDLPLKLNQWCNVLRWEVKSTLPFIRGREFLWQEGHTAYYEKEGAEQEVLQILDLYEKIYTDLLAIPVIKGKKTENEKFGGAEYTTTVEAFIPINGKAVQAATSHFLGQNFSKMYDVKIVDKCNNEEHVYQNSWGLTTRCIGIAVMIHSDDIGLVLPPRVSKVQVVIVPCGSMNSDVVGYIERIKKEMEEKGIRVLLDDRKNVLAGFKFNHWELKGVPLRMEIGMNDYRSSEVVMVTRMNGNKRKISSVDIGESVLSELNKIHDQMYEKAKAEQMKRIRRASSWEDFKCELSYNNMIMIPFCGRIECEETIKKETTVFTDGTVDQQGAKSLCVPFENNERTDMQCLKCGEMCDKYTLFGRSY</sequence>
<dbReference type="NCBIfam" id="TIGR00408">
    <property type="entry name" value="proS_fam_I"/>
    <property type="match status" value="1"/>
</dbReference>
<dbReference type="InterPro" id="IPR004499">
    <property type="entry name" value="Pro-tRNA-ligase_IIa_arc-type"/>
</dbReference>
<dbReference type="GO" id="GO:0006433">
    <property type="term" value="P:prolyl-tRNA aminoacylation"/>
    <property type="evidence" value="ECO:0007669"/>
    <property type="project" value="InterPro"/>
</dbReference>
<dbReference type="SUPFAM" id="SSF64586">
    <property type="entry name" value="C-terminal domain of ProRS"/>
    <property type="match status" value="1"/>
</dbReference>
<evidence type="ECO:0000313" key="12">
    <source>
        <dbReference type="EMBL" id="ELA47438.1"/>
    </source>
</evidence>
<dbReference type="PROSITE" id="PS50862">
    <property type="entry name" value="AA_TRNA_LIGASE_II"/>
    <property type="match status" value="1"/>
</dbReference>
<dbReference type="InterPro" id="IPR006195">
    <property type="entry name" value="aa-tRNA-synth_II"/>
</dbReference>
<feature type="domain" description="Aminoacyl-transfer RNA synthetases class-II family profile" evidence="11">
    <location>
        <begin position="55"/>
        <end position="292"/>
    </location>
</feature>
<dbReference type="Pfam" id="PF09180">
    <property type="entry name" value="ProRS-C_1"/>
    <property type="match status" value="1"/>
</dbReference>
<keyword evidence="7" id="KW-0648">Protein biosynthesis</keyword>
<dbReference type="Pfam" id="PF03129">
    <property type="entry name" value="HGTP_anticodon"/>
    <property type="match status" value="1"/>
</dbReference>
<dbReference type="GeneID" id="19878971"/>
<dbReference type="PRINTS" id="PR01046">
    <property type="entry name" value="TRNASYNTHPRO"/>
</dbReference>
<dbReference type="OrthoDB" id="1350766at2759"/>
<dbReference type="OMA" id="EVYWVTH"/>
<gene>
    <name evidence="12" type="ORF">VCUG_01089</name>
</gene>
<dbReference type="EMBL" id="GL877418">
    <property type="protein sequence ID" value="ELA47438.1"/>
    <property type="molecule type" value="Genomic_DNA"/>
</dbReference>
<keyword evidence="5" id="KW-0547">Nucleotide-binding</keyword>
<dbReference type="AlphaFoldDB" id="L2GVY7"/>
<dbReference type="SMART" id="SM00946">
    <property type="entry name" value="ProRS-C_1"/>
    <property type="match status" value="1"/>
</dbReference>
<evidence type="ECO:0000256" key="9">
    <source>
        <dbReference type="ARBA" id="ARBA00029731"/>
    </source>
</evidence>
<dbReference type="Gene3D" id="3.30.930.10">
    <property type="entry name" value="Bira Bifunctional Protein, Domain 2"/>
    <property type="match status" value="1"/>
</dbReference>
<dbReference type="Gene3D" id="3.40.50.800">
    <property type="entry name" value="Anticodon-binding domain"/>
    <property type="match status" value="1"/>
</dbReference>
<dbReference type="GO" id="GO:0005524">
    <property type="term" value="F:ATP binding"/>
    <property type="evidence" value="ECO:0007669"/>
    <property type="project" value="UniProtKB-KW"/>
</dbReference>
<dbReference type="InterPro" id="IPR002314">
    <property type="entry name" value="aa-tRNA-synt_IIb"/>
</dbReference>
<dbReference type="HAMAP" id="MF_01571">
    <property type="entry name" value="Pro_tRNA_synth_type3"/>
    <property type="match status" value="1"/>
</dbReference>
<dbReference type="FunFam" id="3.30.930.10:FF:000037">
    <property type="entry name" value="Proline--tRNA ligase"/>
    <property type="match status" value="1"/>
</dbReference>
<dbReference type="CDD" id="cd00862">
    <property type="entry name" value="ProRS_anticodon_zinc"/>
    <property type="match status" value="1"/>
</dbReference>
<dbReference type="GO" id="GO:0017101">
    <property type="term" value="C:aminoacyl-tRNA synthetase multienzyme complex"/>
    <property type="evidence" value="ECO:0007669"/>
    <property type="project" value="TreeGrafter"/>
</dbReference>
<organism evidence="12 13">
    <name type="scientific">Vavraia culicis (isolate floridensis)</name>
    <name type="common">Microsporidian parasite</name>
    <dbReference type="NCBI Taxonomy" id="948595"/>
    <lineage>
        <taxon>Eukaryota</taxon>
        <taxon>Fungi</taxon>
        <taxon>Fungi incertae sedis</taxon>
        <taxon>Microsporidia</taxon>
        <taxon>Pleistophoridae</taxon>
        <taxon>Vavraia</taxon>
    </lineage>
</organism>
<dbReference type="RefSeq" id="XP_008074108.1">
    <property type="nucleotide sequence ID" value="XM_008075917.1"/>
</dbReference>
<dbReference type="InterPro" id="IPR017449">
    <property type="entry name" value="Pro-tRNA_synth_II"/>
</dbReference>
<dbReference type="InterPro" id="IPR002316">
    <property type="entry name" value="Pro-tRNA-ligase_IIa"/>
</dbReference>
<evidence type="ECO:0000256" key="10">
    <source>
        <dbReference type="ARBA" id="ARBA00047671"/>
    </source>
</evidence>
<accession>L2GVY7</accession>
<dbReference type="InterPro" id="IPR004154">
    <property type="entry name" value="Anticodon-bd"/>
</dbReference>
<dbReference type="SUPFAM" id="SSF55681">
    <property type="entry name" value="Class II aaRS and biotin synthetases"/>
    <property type="match status" value="1"/>
</dbReference>
<dbReference type="EC" id="6.1.1.15" evidence="2"/>
<evidence type="ECO:0000256" key="6">
    <source>
        <dbReference type="ARBA" id="ARBA00022840"/>
    </source>
</evidence>
<name>L2GVY7_VAVCU</name>
<evidence type="ECO:0000256" key="8">
    <source>
        <dbReference type="ARBA" id="ARBA00023146"/>
    </source>
</evidence>
<dbReference type="SUPFAM" id="SSF52954">
    <property type="entry name" value="Class II aaRS ABD-related"/>
    <property type="match status" value="1"/>
</dbReference>
<evidence type="ECO:0000256" key="7">
    <source>
        <dbReference type="ARBA" id="ARBA00022917"/>
    </source>
</evidence>
<reference evidence="13" key="1">
    <citation type="submission" date="2011-03" db="EMBL/GenBank/DDBJ databases">
        <title>The genome sequence of Vavraia culicis strain floridensis.</title>
        <authorList>
            <consortium name="The Broad Institute Genome Sequencing Platform"/>
            <person name="Cuomo C."/>
            <person name="Becnel J."/>
            <person name="Sanscrainte N."/>
            <person name="Young S.K."/>
            <person name="Zeng Q."/>
            <person name="Gargeya S."/>
            <person name="Fitzgerald M."/>
            <person name="Haas B."/>
            <person name="Abouelleil A."/>
            <person name="Alvarado L."/>
            <person name="Arachchi H.M."/>
            <person name="Berlin A."/>
            <person name="Chapman S.B."/>
            <person name="Gearin G."/>
            <person name="Goldberg J."/>
            <person name="Griggs A."/>
            <person name="Gujja S."/>
            <person name="Hansen M."/>
            <person name="Heiman D."/>
            <person name="Howarth C."/>
            <person name="Larimer J."/>
            <person name="Lui A."/>
            <person name="MacDonald P.J.P."/>
            <person name="McCowen C."/>
            <person name="Montmayeur A."/>
            <person name="Murphy C."/>
            <person name="Neiman D."/>
            <person name="Pearson M."/>
            <person name="Priest M."/>
            <person name="Roberts A."/>
            <person name="Saif S."/>
            <person name="Shea T."/>
            <person name="Sisk P."/>
            <person name="Stolte C."/>
            <person name="Sykes S."/>
            <person name="Wortman J."/>
            <person name="Nusbaum C."/>
            <person name="Birren B."/>
        </authorList>
    </citation>
    <scope>NUCLEOTIDE SEQUENCE [LARGE SCALE GENOMIC DNA]</scope>
    <source>
        <strain evidence="13">floridensis</strain>
    </source>
</reference>
<dbReference type="InterPro" id="IPR016061">
    <property type="entry name" value="Pro-tRNA_ligase_II_C"/>
</dbReference>
<dbReference type="Proteomes" id="UP000011081">
    <property type="component" value="Unassembled WGS sequence"/>
</dbReference>
<keyword evidence="6" id="KW-0067">ATP-binding</keyword>
<dbReference type="FunFam" id="3.30.110.30:FF:000001">
    <property type="entry name" value="Bifunctional glutamate/proline--tRNA ligase"/>
    <property type="match status" value="1"/>
</dbReference>
<evidence type="ECO:0000256" key="3">
    <source>
        <dbReference type="ARBA" id="ARBA00019110"/>
    </source>
</evidence>
<keyword evidence="8" id="KW-0030">Aminoacyl-tRNA synthetase</keyword>
<dbReference type="PANTHER" id="PTHR43382:SF2">
    <property type="entry name" value="BIFUNCTIONAL GLUTAMATE_PROLINE--TRNA LIGASE"/>
    <property type="match status" value="1"/>
</dbReference>
<keyword evidence="4 12" id="KW-0436">Ligase</keyword>
<protein>
    <recommendedName>
        <fullName evidence="3">Proline--tRNA ligase</fullName>
        <ecNumber evidence="2">6.1.1.15</ecNumber>
    </recommendedName>
    <alternativeName>
        <fullName evidence="9">Prolyl-tRNA synthetase</fullName>
    </alternativeName>
</protein>
<proteinExistence type="inferred from homology"/>
<evidence type="ECO:0000256" key="1">
    <source>
        <dbReference type="ARBA" id="ARBA00008226"/>
    </source>
</evidence>
<dbReference type="VEuPathDB" id="MicrosporidiaDB:VCUG_01089"/>
<dbReference type="CDD" id="cd00778">
    <property type="entry name" value="ProRS_core_arch_euk"/>
    <property type="match status" value="1"/>
</dbReference>
<evidence type="ECO:0000256" key="5">
    <source>
        <dbReference type="ARBA" id="ARBA00022741"/>
    </source>
</evidence>
<dbReference type="GO" id="GO:0004827">
    <property type="term" value="F:proline-tRNA ligase activity"/>
    <property type="evidence" value="ECO:0007669"/>
    <property type="project" value="UniProtKB-EC"/>
</dbReference>
<dbReference type="GO" id="GO:0005737">
    <property type="term" value="C:cytoplasm"/>
    <property type="evidence" value="ECO:0007669"/>
    <property type="project" value="InterPro"/>
</dbReference>
<dbReference type="STRING" id="948595.L2GVY7"/>
<dbReference type="FunFam" id="3.40.50.800:FF:000005">
    <property type="entry name" value="bifunctional glutamate/proline--tRNA ligase"/>
    <property type="match status" value="1"/>
</dbReference>
<comment type="catalytic activity">
    <reaction evidence="10">
        <text>tRNA(Pro) + L-proline + ATP = L-prolyl-tRNA(Pro) + AMP + diphosphate</text>
        <dbReference type="Rhea" id="RHEA:14305"/>
        <dbReference type="Rhea" id="RHEA-COMP:9700"/>
        <dbReference type="Rhea" id="RHEA-COMP:9702"/>
        <dbReference type="ChEBI" id="CHEBI:30616"/>
        <dbReference type="ChEBI" id="CHEBI:33019"/>
        <dbReference type="ChEBI" id="CHEBI:60039"/>
        <dbReference type="ChEBI" id="CHEBI:78442"/>
        <dbReference type="ChEBI" id="CHEBI:78532"/>
        <dbReference type="ChEBI" id="CHEBI:456215"/>
        <dbReference type="EC" id="6.1.1.15"/>
    </reaction>
</comment>
<dbReference type="HOGENOM" id="CLU_001882_4_1_1"/>
<comment type="similarity">
    <text evidence="1">Belongs to the class-II aminoacyl-tRNA synthetase family.</text>
</comment>
<evidence type="ECO:0000256" key="4">
    <source>
        <dbReference type="ARBA" id="ARBA00022598"/>
    </source>
</evidence>
<dbReference type="InterPro" id="IPR045864">
    <property type="entry name" value="aa-tRNA-synth_II/BPL/LPL"/>
</dbReference>
<dbReference type="InterPro" id="IPR036621">
    <property type="entry name" value="Anticodon-bd_dom_sf"/>
</dbReference>
<dbReference type="FunCoup" id="L2GVY7">
    <property type="interactions" value="42"/>
</dbReference>
<evidence type="ECO:0000259" key="11">
    <source>
        <dbReference type="PROSITE" id="PS50862"/>
    </source>
</evidence>
<dbReference type="PANTHER" id="PTHR43382">
    <property type="entry name" value="PROLYL-TRNA SYNTHETASE"/>
    <property type="match status" value="1"/>
</dbReference>
<dbReference type="InterPro" id="IPR033721">
    <property type="entry name" value="ProRS_core_arch_euk"/>
</dbReference>
<keyword evidence="13" id="KW-1185">Reference proteome</keyword>
<dbReference type="InParanoid" id="L2GVY7"/>
<evidence type="ECO:0000313" key="13">
    <source>
        <dbReference type="Proteomes" id="UP000011081"/>
    </source>
</evidence>
<dbReference type="Pfam" id="PF00587">
    <property type="entry name" value="tRNA-synt_2b"/>
    <property type="match status" value="1"/>
</dbReference>
<dbReference type="Gene3D" id="3.30.110.30">
    <property type="entry name" value="C-terminal domain of ProRS"/>
    <property type="match status" value="1"/>
</dbReference>
<evidence type="ECO:0000256" key="2">
    <source>
        <dbReference type="ARBA" id="ARBA00012831"/>
    </source>
</evidence>